<dbReference type="InterPro" id="IPR001363">
    <property type="entry name" value="Prot_inh_fetuin_CS"/>
</dbReference>
<dbReference type="PROSITE" id="PS01255">
    <property type="entry name" value="FETUIN_2"/>
    <property type="match status" value="1"/>
</dbReference>
<feature type="signal peptide" evidence="3">
    <location>
        <begin position="1"/>
        <end position="18"/>
    </location>
</feature>
<dbReference type="InterPro" id="IPR046350">
    <property type="entry name" value="Cystatin_sf"/>
</dbReference>
<accession>A0A8C0CWJ7</accession>
<feature type="domain" description="Cystatin fetuin-B-type" evidence="4">
    <location>
        <begin position="25"/>
        <end position="119"/>
    </location>
</feature>
<dbReference type="GO" id="GO:0007339">
    <property type="term" value="P:binding of sperm to zona pellucida"/>
    <property type="evidence" value="ECO:0007669"/>
    <property type="project" value="TreeGrafter"/>
</dbReference>
<evidence type="ECO:0000256" key="1">
    <source>
        <dbReference type="ARBA" id="ARBA00023157"/>
    </source>
</evidence>
<dbReference type="Ensembl" id="ENSBMST00010013530.1">
    <property type="protein sequence ID" value="ENSBMSP00010012157.1"/>
    <property type="gene ID" value="ENSBMSG00010008904.1"/>
</dbReference>
<keyword evidence="2" id="KW-0325">Glycoprotein</keyword>
<dbReference type="PANTHER" id="PTHR13814">
    <property type="entry name" value="FETUIN"/>
    <property type="match status" value="1"/>
</dbReference>
<dbReference type="InterPro" id="IPR025764">
    <property type="entry name" value="Cystatin_Fetuin_B"/>
</dbReference>
<dbReference type="AlphaFoldDB" id="A0A8C0CWJ7"/>
<dbReference type="PANTHER" id="PTHR13814:SF10">
    <property type="entry name" value="FETUIN-B"/>
    <property type="match status" value="1"/>
</dbReference>
<dbReference type="GeneTree" id="ENSGT00950000182930"/>
<keyword evidence="3" id="KW-0732">Signal</keyword>
<evidence type="ECO:0000256" key="3">
    <source>
        <dbReference type="SAM" id="SignalP"/>
    </source>
</evidence>
<evidence type="ECO:0000256" key="2">
    <source>
        <dbReference type="ARBA" id="ARBA00023180"/>
    </source>
</evidence>
<dbReference type="InterPro" id="IPR050735">
    <property type="entry name" value="Kininogen_Fetuin_HRG"/>
</dbReference>
<dbReference type="Gene3D" id="3.10.450.10">
    <property type="match status" value="1"/>
</dbReference>
<keyword evidence="1" id="KW-1015">Disulfide bond</keyword>
<evidence type="ECO:0000259" key="4">
    <source>
        <dbReference type="PROSITE" id="PS51530"/>
    </source>
</evidence>
<sequence>MSLLLPLALCTLAVCCGAAPPPQPAPSPSPLLSLACNSSYVLDIANLVLQDINGDREDGYVLSLNRVSDAREHEQEAGLGSLFYFTLDVLETGCHVLSRRSWKNCGVRPLHKSKKRSEV</sequence>
<organism evidence="5">
    <name type="scientific">Balaenoptera musculus</name>
    <name type="common">Blue whale</name>
    <dbReference type="NCBI Taxonomy" id="9771"/>
    <lineage>
        <taxon>Eukaryota</taxon>
        <taxon>Metazoa</taxon>
        <taxon>Chordata</taxon>
        <taxon>Craniata</taxon>
        <taxon>Vertebrata</taxon>
        <taxon>Euteleostomi</taxon>
        <taxon>Mammalia</taxon>
        <taxon>Eutheria</taxon>
        <taxon>Laurasiatheria</taxon>
        <taxon>Artiodactyla</taxon>
        <taxon>Whippomorpha</taxon>
        <taxon>Cetacea</taxon>
        <taxon>Mysticeti</taxon>
        <taxon>Balaenopteridae</taxon>
        <taxon>Balaenoptera</taxon>
    </lineage>
</organism>
<dbReference type="PROSITE" id="PS51530">
    <property type="entry name" value="CYSTATIN_FETUIN_B"/>
    <property type="match status" value="1"/>
</dbReference>
<feature type="chain" id="PRO_5034230736" evidence="3">
    <location>
        <begin position="19"/>
        <end position="119"/>
    </location>
</feature>
<gene>
    <name evidence="5" type="primary">FETUB</name>
</gene>
<name>A0A8C0CWJ7_BALMU</name>
<dbReference type="SUPFAM" id="SSF54403">
    <property type="entry name" value="Cystatin/monellin"/>
    <property type="match status" value="1"/>
</dbReference>
<dbReference type="GO" id="GO:0005615">
    <property type="term" value="C:extracellular space"/>
    <property type="evidence" value="ECO:0007669"/>
    <property type="project" value="InterPro"/>
</dbReference>
<proteinExistence type="predicted"/>
<reference evidence="5" key="1">
    <citation type="submission" date="2023-09" db="UniProtKB">
        <authorList>
            <consortium name="Ensembl"/>
        </authorList>
    </citation>
    <scope>IDENTIFICATION</scope>
</reference>
<dbReference type="GO" id="GO:0008191">
    <property type="term" value="F:metalloendopeptidase inhibitor activity"/>
    <property type="evidence" value="ECO:0007669"/>
    <property type="project" value="TreeGrafter"/>
</dbReference>
<protein>
    <submittedName>
        <fullName evidence="5">Fetuin B</fullName>
    </submittedName>
</protein>
<evidence type="ECO:0000313" key="5">
    <source>
        <dbReference type="Ensembl" id="ENSBMSP00010012157.1"/>
    </source>
</evidence>